<evidence type="ECO:0000313" key="2">
    <source>
        <dbReference type="Proteomes" id="UP000754644"/>
    </source>
</evidence>
<accession>A0A973A8A8</accession>
<dbReference type="Proteomes" id="UP000754644">
    <property type="component" value="Unassembled WGS sequence"/>
</dbReference>
<evidence type="ECO:0000313" key="1">
    <source>
        <dbReference type="EMBL" id="NQV64950.1"/>
    </source>
</evidence>
<keyword evidence="1" id="KW-0378">Hydrolase</keyword>
<organism evidence="1 2">
    <name type="scientific">SAR86 cluster bacterium</name>
    <dbReference type="NCBI Taxonomy" id="2030880"/>
    <lineage>
        <taxon>Bacteria</taxon>
        <taxon>Pseudomonadati</taxon>
        <taxon>Pseudomonadota</taxon>
        <taxon>Gammaproteobacteria</taxon>
        <taxon>SAR86 cluster</taxon>
    </lineage>
</organism>
<protein>
    <submittedName>
        <fullName evidence="1">Metal-dependent hydrolase</fullName>
    </submittedName>
</protein>
<sequence>MTNEPMSPTTILNGRMTVRQVPFSFARTPNHWNKAKPEFSHVVNAASLAMPFLEPYLIRTMRAARPRITDPTLQTELDFYVRQEATHYKKHRAFNDTLADAGYVCTAGLESRLAEDYQALESRCSDRFNLAYAEGFESMALAIGEMLIQDREYLFGGSDPAVASLVLWHFVEEIEHKNVTFDVFAHLYGNYFWRMIGLVTASAHIFWRTGQGYRALLKEDGLWANRTSRWQMVKLLLRIFKQLTPKWLRIWRPGYHPSQIKDPQWGRDWAALFAHNPVGTANLDTLQLSASSPMPDLSRY</sequence>
<dbReference type="AlphaFoldDB" id="A0A973A8A8"/>
<dbReference type="EMBL" id="JABMOJ010000230">
    <property type="protein sequence ID" value="NQV64950.1"/>
    <property type="molecule type" value="Genomic_DNA"/>
</dbReference>
<dbReference type="GO" id="GO:0016787">
    <property type="term" value="F:hydrolase activity"/>
    <property type="evidence" value="ECO:0007669"/>
    <property type="project" value="UniProtKB-KW"/>
</dbReference>
<reference evidence="1" key="1">
    <citation type="submission" date="2020-05" db="EMBL/GenBank/DDBJ databases">
        <title>Sulfur intermediates as new biogeochemical hubs in an aquatic model microbial ecosystem.</title>
        <authorList>
            <person name="Vigneron A."/>
        </authorList>
    </citation>
    <scope>NUCLEOTIDE SEQUENCE</scope>
    <source>
        <strain evidence="1">Bin.250</strain>
    </source>
</reference>
<gene>
    <name evidence="1" type="ORF">HQ497_06255</name>
</gene>
<proteinExistence type="predicted"/>
<dbReference type="PIRSF" id="PIRSF007580">
    <property type="entry name" value="UCP07580"/>
    <property type="match status" value="1"/>
</dbReference>
<comment type="caution">
    <text evidence="1">The sequence shown here is derived from an EMBL/GenBank/DDBJ whole genome shotgun (WGS) entry which is preliminary data.</text>
</comment>
<dbReference type="PANTHER" id="PTHR39456:SF1">
    <property type="entry name" value="METAL-DEPENDENT HYDROLASE"/>
    <property type="match status" value="1"/>
</dbReference>
<name>A0A973A8A8_9GAMM</name>
<dbReference type="PANTHER" id="PTHR39456">
    <property type="entry name" value="METAL-DEPENDENT HYDROLASE"/>
    <property type="match status" value="1"/>
</dbReference>
<dbReference type="Pfam" id="PF10118">
    <property type="entry name" value="Metal_hydrol"/>
    <property type="match status" value="1"/>
</dbReference>
<dbReference type="InterPro" id="IPR016516">
    <property type="entry name" value="UCP07580"/>
</dbReference>